<keyword evidence="2" id="KW-1185">Reference proteome</keyword>
<reference evidence="1 2" key="1">
    <citation type="submission" date="2024-02" db="EMBL/GenBank/DDBJ databases">
        <title>Bacteria isolated from the canopy kelp, Nereocystis luetkeana.</title>
        <authorList>
            <person name="Pfister C.A."/>
            <person name="Younker I.T."/>
            <person name="Light S.H."/>
        </authorList>
    </citation>
    <scope>NUCLEOTIDE SEQUENCE [LARGE SCALE GENOMIC DNA]</scope>
    <source>
        <strain evidence="1 2">TI.2.07</strain>
    </source>
</reference>
<accession>A0ABU9H7C0</accession>
<organism evidence="1 2">
    <name type="scientific">Psychromonas arctica</name>
    <dbReference type="NCBI Taxonomy" id="168275"/>
    <lineage>
        <taxon>Bacteria</taxon>
        <taxon>Pseudomonadati</taxon>
        <taxon>Pseudomonadota</taxon>
        <taxon>Gammaproteobacteria</taxon>
        <taxon>Alteromonadales</taxon>
        <taxon>Psychromonadaceae</taxon>
        <taxon>Psychromonas</taxon>
    </lineage>
</organism>
<evidence type="ECO:0000313" key="2">
    <source>
        <dbReference type="Proteomes" id="UP001366060"/>
    </source>
</evidence>
<evidence type="ECO:0000313" key="1">
    <source>
        <dbReference type="EMBL" id="MEL0657769.1"/>
    </source>
</evidence>
<dbReference type="RefSeq" id="WP_341626532.1">
    <property type="nucleotide sequence ID" value="NZ_JBAKBA010000002.1"/>
</dbReference>
<sequence>MLKGQQSALLSEQELQLLLNDKQTQEKSVFPLYSMSENPIFVDINYHTIPDVDTLTLLLSTCPLGSGVILTELIEQSPHCHSLLQLLKERADIHIFWLGELPSMAIDLPHFDYCQEDEKLIESVEYWKIFSNRLFGDWLNSYRVGLICETPYCLQAEQLNGLNNITFYNTQQSLNDMGNLQLLIINLNTPQLRLMEVLNNLISLNQRPFLLLYGDIQANLSHALYDLTNSLGFPVLASLRRTPTTQQFRHILITLFSKIYLKHLVQKQIENLSEQPLFVLDNINGINEKEIESIFCPYGLNKNQILNLKSAANVRKIINVQSIFDWFPDGFNRDHALILINELGCSDGQIDLYLKHPQSIVKPSSMFSLIVMARLNRSRVYWLVEEAQDFSIDMLMFLPISDIILSKALATELLDKPSQYLLDFIEEARQQNIRLGIAMEYNSISVNALSLYGIEFIIDQRTA</sequence>
<gene>
    <name evidence="1" type="ORF">V6255_01350</name>
</gene>
<proteinExistence type="predicted"/>
<name>A0ABU9H7C0_9GAMM</name>
<evidence type="ECO:0008006" key="3">
    <source>
        <dbReference type="Google" id="ProtNLM"/>
    </source>
</evidence>
<comment type="caution">
    <text evidence="1">The sequence shown here is derived from an EMBL/GenBank/DDBJ whole genome shotgun (WGS) entry which is preliminary data.</text>
</comment>
<protein>
    <recommendedName>
        <fullName evidence="3">EAL domain-containing protein</fullName>
    </recommendedName>
</protein>
<dbReference type="EMBL" id="JBAKBA010000002">
    <property type="protein sequence ID" value="MEL0657769.1"/>
    <property type="molecule type" value="Genomic_DNA"/>
</dbReference>
<dbReference type="Proteomes" id="UP001366060">
    <property type="component" value="Unassembled WGS sequence"/>
</dbReference>